<protein>
    <recommendedName>
        <fullName evidence="5">HotDog ACOT-type domain-containing protein</fullName>
    </recommendedName>
</protein>
<dbReference type="PANTHER" id="PTHR12655:SF0">
    <property type="entry name" value="ACYL-COENZYME A THIOESTERASE 9, MITOCHONDRIAL"/>
    <property type="match status" value="1"/>
</dbReference>
<dbReference type="PANTHER" id="PTHR12655">
    <property type="entry name" value="ACYL-COA THIOESTERASE"/>
    <property type="match status" value="1"/>
</dbReference>
<name>A0AAW1LB86_POPJA</name>
<dbReference type="EMBL" id="JASPKY010000121">
    <property type="protein sequence ID" value="KAK9732181.1"/>
    <property type="molecule type" value="Genomic_DNA"/>
</dbReference>
<dbReference type="AlphaFoldDB" id="A0AAW1LB86"/>
<dbReference type="Proteomes" id="UP001458880">
    <property type="component" value="Unassembled WGS sequence"/>
</dbReference>
<dbReference type="PROSITE" id="PS51770">
    <property type="entry name" value="HOTDOG_ACOT"/>
    <property type="match status" value="2"/>
</dbReference>
<dbReference type="GO" id="GO:0047617">
    <property type="term" value="F:fatty acyl-CoA hydrolase activity"/>
    <property type="evidence" value="ECO:0007669"/>
    <property type="project" value="TreeGrafter"/>
</dbReference>
<evidence type="ECO:0000256" key="4">
    <source>
        <dbReference type="ARBA" id="ARBA00022946"/>
    </source>
</evidence>
<feature type="domain" description="HotDog ACOT-type" evidence="5">
    <location>
        <begin position="90"/>
        <end position="212"/>
    </location>
</feature>
<feature type="domain" description="HotDog ACOT-type" evidence="5">
    <location>
        <begin position="292"/>
        <end position="404"/>
    </location>
</feature>
<proteinExistence type="inferred from homology"/>
<evidence type="ECO:0000256" key="3">
    <source>
        <dbReference type="ARBA" id="ARBA00022801"/>
    </source>
</evidence>
<dbReference type="SUPFAM" id="SSF54637">
    <property type="entry name" value="Thioesterase/thiol ester dehydrase-isomerase"/>
    <property type="match status" value="2"/>
</dbReference>
<keyword evidence="7" id="KW-1185">Reference proteome</keyword>
<evidence type="ECO:0000313" key="6">
    <source>
        <dbReference type="EMBL" id="KAK9732181.1"/>
    </source>
</evidence>
<dbReference type="GO" id="GO:0005739">
    <property type="term" value="C:mitochondrion"/>
    <property type="evidence" value="ECO:0007669"/>
    <property type="project" value="TreeGrafter"/>
</dbReference>
<dbReference type="GO" id="GO:0006637">
    <property type="term" value="P:acyl-CoA metabolic process"/>
    <property type="evidence" value="ECO:0007669"/>
    <property type="project" value="TreeGrafter"/>
</dbReference>
<dbReference type="CDD" id="cd03442">
    <property type="entry name" value="BFIT_BACH"/>
    <property type="match status" value="1"/>
</dbReference>
<comment type="caution">
    <text evidence="6">The sequence shown here is derived from an EMBL/GenBank/DDBJ whole genome shotgun (WGS) entry which is preliminary data.</text>
</comment>
<evidence type="ECO:0000313" key="7">
    <source>
        <dbReference type="Proteomes" id="UP001458880"/>
    </source>
</evidence>
<evidence type="ECO:0000256" key="2">
    <source>
        <dbReference type="ARBA" id="ARBA00022737"/>
    </source>
</evidence>
<dbReference type="InterPro" id="IPR029069">
    <property type="entry name" value="HotDog_dom_sf"/>
</dbReference>
<reference evidence="6 7" key="1">
    <citation type="journal article" date="2024" name="BMC Genomics">
        <title>De novo assembly and annotation of Popillia japonica's genome with initial clues to its potential as an invasive pest.</title>
        <authorList>
            <person name="Cucini C."/>
            <person name="Boschi S."/>
            <person name="Funari R."/>
            <person name="Cardaioli E."/>
            <person name="Iannotti N."/>
            <person name="Marturano G."/>
            <person name="Paoli F."/>
            <person name="Bruttini M."/>
            <person name="Carapelli A."/>
            <person name="Frati F."/>
            <person name="Nardi F."/>
        </authorList>
    </citation>
    <scope>NUCLEOTIDE SEQUENCE [LARGE SCALE GENOMIC DNA]</scope>
    <source>
        <strain evidence="6">DMR45628</strain>
    </source>
</reference>
<gene>
    <name evidence="6" type="ORF">QE152_g12997</name>
</gene>
<evidence type="ECO:0000256" key="1">
    <source>
        <dbReference type="ARBA" id="ARBA00010458"/>
    </source>
</evidence>
<accession>A0AAW1LB86</accession>
<evidence type="ECO:0000259" key="5">
    <source>
        <dbReference type="PROSITE" id="PS51770"/>
    </source>
</evidence>
<keyword evidence="3" id="KW-0378">Hydrolase</keyword>
<keyword evidence="4" id="KW-0809">Transit peptide</keyword>
<sequence length="454" mass="51905">MSVRSLAIGLNLYRKCVAVPQVRFLSASGAESLTGKYPTIRQLAEELAEVMGVEVGYKAVPKSREHLQALIPQSIKELPPRTMRDSFTVGVIPLGSDSILQEKYVSLTGQVRASRFLEDMDLFAVVVAQKFLLNPRVKPGMHSPYTIVTALVDRIEFTGYTPKLTADVRISGHVSWVGNTSIEIVVWLDQFSSTEYHRITQACFLLACRDAINTKSAIVNPLVAENKIERDLIASGNKRKLRRQEWTQTDLLTTIPTVEEQKLVHDLYRRTHKKADLSLNRIYLPSRCVWMESCTLSNIIHVFPQNRNIQNTVFGGFLMRSATQLSFTLALLFSKFQPVLKCISDIQFRHPVYMSDLLKMHAYIVYTENQYMQILTIAETWQIHKNLSTQTNSFHFTYEAPEDVQEVIPQTYRDAMKYIDGRRHFISLHQRSEHSVTPITTFGEPKYSSLKNNK</sequence>
<dbReference type="InterPro" id="IPR033120">
    <property type="entry name" value="HOTDOG_ACOT"/>
</dbReference>
<comment type="similarity">
    <text evidence="1">Belongs to the acyl coenzyme A hydrolase family.</text>
</comment>
<organism evidence="6 7">
    <name type="scientific">Popillia japonica</name>
    <name type="common">Japanese beetle</name>
    <dbReference type="NCBI Taxonomy" id="7064"/>
    <lineage>
        <taxon>Eukaryota</taxon>
        <taxon>Metazoa</taxon>
        <taxon>Ecdysozoa</taxon>
        <taxon>Arthropoda</taxon>
        <taxon>Hexapoda</taxon>
        <taxon>Insecta</taxon>
        <taxon>Pterygota</taxon>
        <taxon>Neoptera</taxon>
        <taxon>Endopterygota</taxon>
        <taxon>Coleoptera</taxon>
        <taxon>Polyphaga</taxon>
        <taxon>Scarabaeiformia</taxon>
        <taxon>Scarabaeidae</taxon>
        <taxon>Rutelinae</taxon>
        <taxon>Popillia</taxon>
    </lineage>
</organism>
<dbReference type="Gene3D" id="3.10.129.10">
    <property type="entry name" value="Hotdog Thioesterase"/>
    <property type="match status" value="2"/>
</dbReference>
<keyword evidence="2" id="KW-0677">Repeat</keyword>